<gene>
    <name evidence="4" type="ORF">C1280_16000</name>
</gene>
<dbReference type="SUPFAM" id="SSF52540">
    <property type="entry name" value="P-loop containing nucleoside triphosphate hydrolases"/>
    <property type="match status" value="1"/>
</dbReference>
<dbReference type="AlphaFoldDB" id="A0A2Z3GX52"/>
<dbReference type="RefSeq" id="WP_010047871.1">
    <property type="nucleotide sequence ID" value="NZ_CP025958.1"/>
</dbReference>
<keyword evidence="2" id="KW-0812">Transmembrane</keyword>
<keyword evidence="2" id="KW-0472">Membrane</keyword>
<feature type="transmembrane region" description="Helical" evidence="2">
    <location>
        <begin position="540"/>
        <end position="564"/>
    </location>
</feature>
<dbReference type="InterPro" id="IPR006073">
    <property type="entry name" value="GTP-bd"/>
</dbReference>
<evidence type="ECO:0000313" key="5">
    <source>
        <dbReference type="Proteomes" id="UP000245802"/>
    </source>
</evidence>
<dbReference type="PANTHER" id="PTHR42698:SF1">
    <property type="entry name" value="GTPASE ERA, MITOCHONDRIAL"/>
    <property type="match status" value="1"/>
</dbReference>
<proteinExistence type="predicted"/>
<dbReference type="Pfam" id="PF01926">
    <property type="entry name" value="MMR_HSR1"/>
    <property type="match status" value="1"/>
</dbReference>
<protein>
    <recommendedName>
        <fullName evidence="3">G domain-containing protein</fullName>
    </recommendedName>
</protein>
<dbReference type="Gene3D" id="3.40.50.300">
    <property type="entry name" value="P-loop containing nucleotide triphosphate hydrolases"/>
    <property type="match status" value="1"/>
</dbReference>
<organism evidence="4 5">
    <name type="scientific">Gemmata obscuriglobus</name>
    <dbReference type="NCBI Taxonomy" id="114"/>
    <lineage>
        <taxon>Bacteria</taxon>
        <taxon>Pseudomonadati</taxon>
        <taxon>Planctomycetota</taxon>
        <taxon>Planctomycetia</taxon>
        <taxon>Gemmatales</taxon>
        <taxon>Gemmataceae</taxon>
        <taxon>Gemmata</taxon>
    </lineage>
</organism>
<dbReference type="OrthoDB" id="238366at2"/>
<dbReference type="KEGG" id="gog:C1280_16000"/>
<dbReference type="Proteomes" id="UP000245802">
    <property type="component" value="Chromosome"/>
</dbReference>
<keyword evidence="5" id="KW-1185">Reference proteome</keyword>
<keyword evidence="2" id="KW-1133">Transmembrane helix</keyword>
<evidence type="ECO:0000256" key="1">
    <source>
        <dbReference type="SAM" id="MobiDB-lite"/>
    </source>
</evidence>
<feature type="transmembrane region" description="Helical" evidence="2">
    <location>
        <begin position="505"/>
        <end position="528"/>
    </location>
</feature>
<dbReference type="InterPro" id="IPR027417">
    <property type="entry name" value="P-loop_NTPase"/>
</dbReference>
<dbReference type="CDD" id="cd00882">
    <property type="entry name" value="Ras_like_GTPase"/>
    <property type="match status" value="1"/>
</dbReference>
<sequence length="636" mass="70476">MSASGPEQEDATATTAVAPEVPPQPLLRTLAPLLRGLERPVRSWLDSRRKYPLSMMQRAELEGLADDLRRQAETLDVEKPLLVVMLMGGTGVGKSTLLNALAGGPIAQASFTRPTTRDPVVYFHHSVKSERLDPALRLCRLVQHDRAGLEQKVIVDTPDVDSNDLSNRDKLVALLPVADIVLYVGSQEKYHDRIVWDLFKQQRQRRAFAFVLNKWDRCLTGESGIRPDEDLLADLKAEGFQSPLLFRTTAQLWLDAAKTHSGSGPPPRPADLPEGEQFALLRSWLELGLTKLEIEAVKARGVGQLLAHVARVAEANRPPDLTAEAEKVKTAWETTLADEADVQADVLVGTLEPYQTEVEHHFSVEDQQRFRGLMAAYLRVTTRLRYAGSGLRDRIPLAGLKGKLLGGKVDTPVEWNLGAFVQECARTAGERVLDQRTAALINRLLVDAESKGFPLTLLSEPANSAGRLDWRDKVTRAVIDALAEVERQATNPTGFRRALRGTLTAAANTLPEIALVATVGTLLWNFFVPTPSITPDMFQMLLVVLIPLVVIVAVHLLILLLLPIRWPTIRAEFRRQLGDRMATELGRAYLAIPGEVAAAIREERKQVDRLVAETKEVENWLTERQQAAHVGELYGK</sequence>
<dbReference type="GO" id="GO:0019843">
    <property type="term" value="F:rRNA binding"/>
    <property type="evidence" value="ECO:0007669"/>
    <property type="project" value="TreeGrafter"/>
</dbReference>
<accession>A0A2Z3GX52</accession>
<evidence type="ECO:0000256" key="2">
    <source>
        <dbReference type="SAM" id="Phobius"/>
    </source>
</evidence>
<feature type="domain" description="G" evidence="3">
    <location>
        <begin position="84"/>
        <end position="214"/>
    </location>
</feature>
<evidence type="ECO:0000313" key="4">
    <source>
        <dbReference type="EMBL" id="AWM38343.1"/>
    </source>
</evidence>
<feature type="region of interest" description="Disordered" evidence="1">
    <location>
        <begin position="1"/>
        <end position="22"/>
    </location>
</feature>
<name>A0A2Z3GX52_9BACT</name>
<dbReference type="GO" id="GO:0000028">
    <property type="term" value="P:ribosomal small subunit assembly"/>
    <property type="evidence" value="ECO:0007669"/>
    <property type="project" value="TreeGrafter"/>
</dbReference>
<dbReference type="InterPro" id="IPR005662">
    <property type="entry name" value="GTPase_Era-like"/>
</dbReference>
<reference evidence="4 5" key="1">
    <citation type="submission" date="2018-01" db="EMBL/GenBank/DDBJ databases">
        <title>G. obscuriglobus.</title>
        <authorList>
            <person name="Franke J."/>
            <person name="Blomberg W."/>
            <person name="Selmecki A."/>
        </authorList>
    </citation>
    <scope>NUCLEOTIDE SEQUENCE [LARGE SCALE GENOMIC DNA]</scope>
    <source>
        <strain evidence="4 5">DSM 5831</strain>
    </source>
</reference>
<dbReference type="PANTHER" id="PTHR42698">
    <property type="entry name" value="GTPASE ERA"/>
    <property type="match status" value="1"/>
</dbReference>
<dbReference type="GO" id="GO:0043024">
    <property type="term" value="F:ribosomal small subunit binding"/>
    <property type="evidence" value="ECO:0007669"/>
    <property type="project" value="TreeGrafter"/>
</dbReference>
<dbReference type="EMBL" id="CP025958">
    <property type="protein sequence ID" value="AWM38343.1"/>
    <property type="molecule type" value="Genomic_DNA"/>
</dbReference>
<evidence type="ECO:0000259" key="3">
    <source>
        <dbReference type="Pfam" id="PF01926"/>
    </source>
</evidence>
<dbReference type="GO" id="GO:0005525">
    <property type="term" value="F:GTP binding"/>
    <property type="evidence" value="ECO:0007669"/>
    <property type="project" value="InterPro"/>
</dbReference>
<dbReference type="GO" id="GO:0005829">
    <property type="term" value="C:cytosol"/>
    <property type="evidence" value="ECO:0007669"/>
    <property type="project" value="TreeGrafter"/>
</dbReference>